<dbReference type="InterPro" id="IPR036390">
    <property type="entry name" value="WH_DNA-bd_sf"/>
</dbReference>
<evidence type="ECO:0000256" key="1">
    <source>
        <dbReference type="ARBA" id="ARBA00023015"/>
    </source>
</evidence>
<dbReference type="PROSITE" id="PS50949">
    <property type="entry name" value="HTH_GNTR"/>
    <property type="match status" value="1"/>
</dbReference>
<accession>A0ABQ5URX2</accession>
<dbReference type="SMART" id="SM00895">
    <property type="entry name" value="FCD"/>
    <property type="match status" value="1"/>
</dbReference>
<dbReference type="Pfam" id="PF00392">
    <property type="entry name" value="GntR"/>
    <property type="match status" value="1"/>
</dbReference>
<keyword evidence="1" id="KW-0805">Transcription regulation</keyword>
<dbReference type="SMART" id="SM00345">
    <property type="entry name" value="HTH_GNTR"/>
    <property type="match status" value="1"/>
</dbReference>
<keyword evidence="3" id="KW-0804">Transcription</keyword>
<dbReference type="InterPro" id="IPR000524">
    <property type="entry name" value="Tscrpt_reg_HTH_GntR"/>
</dbReference>
<keyword evidence="2" id="KW-0238">DNA-binding</keyword>
<reference evidence="5" key="2">
    <citation type="submission" date="2023-01" db="EMBL/GenBank/DDBJ databases">
        <title>Draft genome sequence of Maritalea porphyrae strain NBRC 107169.</title>
        <authorList>
            <person name="Sun Q."/>
            <person name="Mori K."/>
        </authorList>
    </citation>
    <scope>NUCLEOTIDE SEQUENCE</scope>
    <source>
        <strain evidence="5">NBRC 107169</strain>
    </source>
</reference>
<dbReference type="Pfam" id="PF07729">
    <property type="entry name" value="FCD"/>
    <property type="match status" value="1"/>
</dbReference>
<dbReference type="InterPro" id="IPR008920">
    <property type="entry name" value="TF_FadR/GntR_C"/>
</dbReference>
<sequence length="227" mass="25210">MNQTEKRTASSLTEQAYIALREKVITCELPPGADVKEAELAAMLEMSKTPVREAMGRLCLEGLMQAFPRRGYRVTPVTVKDMNNLFELRSILEGAAAGLAAKNTTEENLDQLEDLARAKYQIGEGESTKSFVASNHRFHIGIAKASNNPRLISLIERHLEEGTRFLYMGTRARDVNFETNSDHQGIIAALRTRDAQAATSLMQQHIESTRTGLLNALINQSDTQISF</sequence>
<evidence type="ECO:0000256" key="3">
    <source>
        <dbReference type="ARBA" id="ARBA00023163"/>
    </source>
</evidence>
<comment type="caution">
    <text evidence="5">The sequence shown here is derived from an EMBL/GenBank/DDBJ whole genome shotgun (WGS) entry which is preliminary data.</text>
</comment>
<dbReference type="InterPro" id="IPR011711">
    <property type="entry name" value="GntR_C"/>
</dbReference>
<dbReference type="Gene3D" id="1.20.120.530">
    <property type="entry name" value="GntR ligand-binding domain-like"/>
    <property type="match status" value="1"/>
</dbReference>
<dbReference type="EMBL" id="BSNI01000002">
    <property type="protein sequence ID" value="GLQ17114.1"/>
    <property type="molecule type" value="Genomic_DNA"/>
</dbReference>
<protein>
    <submittedName>
        <fullName evidence="5">GntR family transcriptional regulator</fullName>
    </submittedName>
</protein>
<dbReference type="PANTHER" id="PTHR43537:SF45">
    <property type="entry name" value="GNTR FAMILY REGULATORY PROTEIN"/>
    <property type="match status" value="1"/>
</dbReference>
<gene>
    <name evidence="5" type="ORF">GCM10007879_13630</name>
</gene>
<evidence type="ECO:0000256" key="2">
    <source>
        <dbReference type="ARBA" id="ARBA00023125"/>
    </source>
</evidence>
<proteinExistence type="predicted"/>
<organism evidence="5 6">
    <name type="scientific">Maritalea porphyrae</name>
    <dbReference type="NCBI Taxonomy" id="880732"/>
    <lineage>
        <taxon>Bacteria</taxon>
        <taxon>Pseudomonadati</taxon>
        <taxon>Pseudomonadota</taxon>
        <taxon>Alphaproteobacteria</taxon>
        <taxon>Hyphomicrobiales</taxon>
        <taxon>Devosiaceae</taxon>
        <taxon>Maritalea</taxon>
    </lineage>
</organism>
<dbReference type="PANTHER" id="PTHR43537">
    <property type="entry name" value="TRANSCRIPTIONAL REGULATOR, GNTR FAMILY"/>
    <property type="match status" value="1"/>
</dbReference>
<reference evidence="5" key="1">
    <citation type="journal article" date="2014" name="Int. J. Syst. Evol. Microbiol.">
        <title>Complete genome of a new Firmicutes species belonging to the dominant human colonic microbiota ('Ruminococcus bicirculans') reveals two chromosomes and a selective capacity to utilize plant glucans.</title>
        <authorList>
            <consortium name="NISC Comparative Sequencing Program"/>
            <person name="Wegmann U."/>
            <person name="Louis P."/>
            <person name="Goesmann A."/>
            <person name="Henrissat B."/>
            <person name="Duncan S.H."/>
            <person name="Flint H.J."/>
        </authorList>
    </citation>
    <scope>NUCLEOTIDE SEQUENCE</scope>
    <source>
        <strain evidence="5">NBRC 107169</strain>
    </source>
</reference>
<evidence type="ECO:0000313" key="5">
    <source>
        <dbReference type="EMBL" id="GLQ17114.1"/>
    </source>
</evidence>
<feature type="domain" description="HTH gntR-type" evidence="4">
    <location>
        <begin position="10"/>
        <end position="77"/>
    </location>
</feature>
<dbReference type="InterPro" id="IPR036388">
    <property type="entry name" value="WH-like_DNA-bd_sf"/>
</dbReference>
<evidence type="ECO:0000259" key="4">
    <source>
        <dbReference type="PROSITE" id="PS50949"/>
    </source>
</evidence>
<dbReference type="Gene3D" id="1.10.10.10">
    <property type="entry name" value="Winged helix-like DNA-binding domain superfamily/Winged helix DNA-binding domain"/>
    <property type="match status" value="1"/>
</dbReference>
<name>A0ABQ5URX2_9HYPH</name>
<dbReference type="SUPFAM" id="SSF46785">
    <property type="entry name" value="Winged helix' DNA-binding domain"/>
    <property type="match status" value="1"/>
</dbReference>
<dbReference type="RefSeq" id="WP_284363013.1">
    <property type="nucleotide sequence ID" value="NZ_BSNI01000002.1"/>
</dbReference>
<evidence type="ECO:0000313" key="6">
    <source>
        <dbReference type="Proteomes" id="UP001161405"/>
    </source>
</evidence>
<dbReference type="Proteomes" id="UP001161405">
    <property type="component" value="Unassembled WGS sequence"/>
</dbReference>
<dbReference type="CDD" id="cd07377">
    <property type="entry name" value="WHTH_GntR"/>
    <property type="match status" value="1"/>
</dbReference>
<dbReference type="SUPFAM" id="SSF48008">
    <property type="entry name" value="GntR ligand-binding domain-like"/>
    <property type="match status" value="1"/>
</dbReference>
<keyword evidence="6" id="KW-1185">Reference proteome</keyword>